<dbReference type="InterPro" id="IPR008271">
    <property type="entry name" value="Ser/Thr_kinase_AS"/>
</dbReference>
<evidence type="ECO:0000313" key="8">
    <source>
        <dbReference type="EMBL" id="QLG72003.1"/>
    </source>
</evidence>
<evidence type="ECO:0000256" key="3">
    <source>
        <dbReference type="ARBA" id="ARBA00022741"/>
    </source>
</evidence>
<dbReference type="GO" id="GO:0005524">
    <property type="term" value="F:ATP binding"/>
    <property type="evidence" value="ECO:0007669"/>
    <property type="project" value="UniProtKB-KW"/>
</dbReference>
<evidence type="ECO:0000256" key="1">
    <source>
        <dbReference type="ARBA" id="ARBA00012513"/>
    </source>
</evidence>
<dbReference type="KEGG" id="zmk:HG535_0C03560"/>
<feature type="compositionally biased region" description="Low complexity" evidence="6">
    <location>
        <begin position="606"/>
        <end position="617"/>
    </location>
</feature>
<evidence type="ECO:0000256" key="5">
    <source>
        <dbReference type="ARBA" id="ARBA00022840"/>
    </source>
</evidence>
<dbReference type="GO" id="GO:0010506">
    <property type="term" value="P:regulation of autophagy"/>
    <property type="evidence" value="ECO:0007669"/>
    <property type="project" value="InterPro"/>
</dbReference>
<dbReference type="AlphaFoldDB" id="A0A7H9B0H7"/>
<organism evidence="8 9">
    <name type="scientific">Zygotorulaspora mrakii</name>
    <name type="common">Zygosaccharomyces mrakii</name>
    <dbReference type="NCBI Taxonomy" id="42260"/>
    <lineage>
        <taxon>Eukaryota</taxon>
        <taxon>Fungi</taxon>
        <taxon>Dikarya</taxon>
        <taxon>Ascomycota</taxon>
        <taxon>Saccharomycotina</taxon>
        <taxon>Saccharomycetes</taxon>
        <taxon>Saccharomycetales</taxon>
        <taxon>Saccharomycetaceae</taxon>
        <taxon>Zygotorulaspora</taxon>
    </lineage>
</organism>
<dbReference type="GO" id="GO:0000045">
    <property type="term" value="P:autophagosome assembly"/>
    <property type="evidence" value="ECO:0007669"/>
    <property type="project" value="TreeGrafter"/>
</dbReference>
<feature type="compositionally biased region" description="Polar residues" evidence="6">
    <location>
        <begin position="591"/>
        <end position="601"/>
    </location>
</feature>
<feature type="region of interest" description="Disordered" evidence="6">
    <location>
        <begin position="575"/>
        <end position="671"/>
    </location>
</feature>
<dbReference type="OrthoDB" id="4062651at2759"/>
<dbReference type="GO" id="GO:0016020">
    <property type="term" value="C:membrane"/>
    <property type="evidence" value="ECO:0007669"/>
    <property type="project" value="TreeGrafter"/>
</dbReference>
<evidence type="ECO:0000256" key="4">
    <source>
        <dbReference type="ARBA" id="ARBA00022777"/>
    </source>
</evidence>
<feature type="domain" description="Protein kinase" evidence="7">
    <location>
        <begin position="18"/>
        <end position="339"/>
    </location>
</feature>
<protein>
    <recommendedName>
        <fullName evidence="1">non-specific serine/threonine protein kinase</fullName>
        <ecNumber evidence="1">2.7.11.1</ecNumber>
    </recommendedName>
</protein>
<feature type="region of interest" description="Disordered" evidence="6">
    <location>
        <begin position="354"/>
        <end position="399"/>
    </location>
</feature>
<dbReference type="GO" id="GO:0000407">
    <property type="term" value="C:phagophore assembly site"/>
    <property type="evidence" value="ECO:0007669"/>
    <property type="project" value="TreeGrafter"/>
</dbReference>
<feature type="compositionally biased region" description="Polar residues" evidence="6">
    <location>
        <begin position="660"/>
        <end position="671"/>
    </location>
</feature>
<dbReference type="InterPro" id="IPR000719">
    <property type="entry name" value="Prot_kinase_dom"/>
</dbReference>
<feature type="region of interest" description="Disordered" evidence="6">
    <location>
        <begin position="425"/>
        <end position="485"/>
    </location>
</feature>
<feature type="compositionally biased region" description="Basic residues" evidence="6">
    <location>
        <begin position="806"/>
        <end position="817"/>
    </location>
</feature>
<keyword evidence="3" id="KW-0547">Nucleotide-binding</keyword>
<feature type="compositionally biased region" description="Low complexity" evidence="6">
    <location>
        <begin position="628"/>
        <end position="648"/>
    </location>
</feature>
<evidence type="ECO:0000259" key="7">
    <source>
        <dbReference type="PROSITE" id="PS50011"/>
    </source>
</evidence>
<dbReference type="SMART" id="SM00220">
    <property type="entry name" value="S_TKc"/>
    <property type="match status" value="1"/>
</dbReference>
<dbReference type="PROSITE" id="PS00108">
    <property type="entry name" value="PROTEIN_KINASE_ST"/>
    <property type="match status" value="1"/>
</dbReference>
<dbReference type="SUPFAM" id="SSF56112">
    <property type="entry name" value="Protein kinase-like (PK-like)"/>
    <property type="match status" value="1"/>
</dbReference>
<dbReference type="GO" id="GO:0005829">
    <property type="term" value="C:cytosol"/>
    <property type="evidence" value="ECO:0007669"/>
    <property type="project" value="TreeGrafter"/>
</dbReference>
<dbReference type="PROSITE" id="PS50011">
    <property type="entry name" value="PROTEIN_KINASE_DOM"/>
    <property type="match status" value="1"/>
</dbReference>
<dbReference type="EMBL" id="CP058606">
    <property type="protein sequence ID" value="QLG72003.1"/>
    <property type="molecule type" value="Genomic_DNA"/>
</dbReference>
<dbReference type="FunFam" id="1.10.510.10:FF:000942">
    <property type="entry name" value="Serine/threonine-protein kinase KSP1"/>
    <property type="match status" value="1"/>
</dbReference>
<dbReference type="PANTHER" id="PTHR24348">
    <property type="entry name" value="SERINE/THREONINE-PROTEIN KINASE UNC-51-RELATED"/>
    <property type="match status" value="1"/>
</dbReference>
<keyword evidence="2" id="KW-0808">Transferase</keyword>
<dbReference type="Gene3D" id="1.10.510.10">
    <property type="entry name" value="Transferase(Phosphotransferase) domain 1"/>
    <property type="match status" value="1"/>
</dbReference>
<proteinExistence type="predicted"/>
<dbReference type="PANTHER" id="PTHR24348:SF22">
    <property type="entry name" value="NON-SPECIFIC SERINE_THREONINE PROTEIN KINASE"/>
    <property type="match status" value="1"/>
</dbReference>
<dbReference type="Gene3D" id="3.30.200.20">
    <property type="entry name" value="Phosphorylase Kinase, domain 1"/>
    <property type="match status" value="1"/>
</dbReference>
<feature type="compositionally biased region" description="Low complexity" evidence="6">
    <location>
        <begin position="460"/>
        <end position="481"/>
    </location>
</feature>
<dbReference type="InterPro" id="IPR011009">
    <property type="entry name" value="Kinase-like_dom_sf"/>
</dbReference>
<keyword evidence="5" id="KW-0067">ATP-binding</keyword>
<dbReference type="RefSeq" id="XP_037143731.1">
    <property type="nucleotide sequence ID" value="XM_037287836.1"/>
</dbReference>
<evidence type="ECO:0000256" key="6">
    <source>
        <dbReference type="SAM" id="MobiDB-lite"/>
    </source>
</evidence>
<feature type="region of interest" description="Disordered" evidence="6">
    <location>
        <begin position="59"/>
        <end position="87"/>
    </location>
</feature>
<dbReference type="Proteomes" id="UP000509704">
    <property type="component" value="Chromosome 3"/>
</dbReference>
<dbReference type="Pfam" id="PF00069">
    <property type="entry name" value="Pkinase"/>
    <property type="match status" value="1"/>
</dbReference>
<keyword evidence="4" id="KW-0418">Kinase</keyword>
<feature type="compositionally biased region" description="Polar residues" evidence="6">
    <location>
        <begin position="818"/>
        <end position="827"/>
    </location>
</feature>
<dbReference type="GeneID" id="59235701"/>
<gene>
    <name evidence="8" type="ORF">HG535_0C03560</name>
</gene>
<reference evidence="8 9" key="1">
    <citation type="submission" date="2020-07" db="EMBL/GenBank/DDBJ databases">
        <title>The yeast mating-type switching endonuclease HO is a domesticated member of an unorthodox homing genetic element family.</title>
        <authorList>
            <person name="Coughlan A.Y."/>
            <person name="Lombardi L."/>
            <person name="Braun-Galleani S."/>
            <person name="Martos A.R."/>
            <person name="Galeote V."/>
            <person name="Bigey F."/>
            <person name="Dequin S."/>
            <person name="Byrne K.P."/>
            <person name="Wolfe K.H."/>
        </authorList>
    </citation>
    <scope>NUCLEOTIDE SEQUENCE [LARGE SCALE GENOMIC DNA]</scope>
    <source>
        <strain evidence="8 9">NRRL Y-6702</strain>
    </source>
</reference>
<dbReference type="GO" id="GO:0005776">
    <property type="term" value="C:autophagosome"/>
    <property type="evidence" value="ECO:0007669"/>
    <property type="project" value="TreeGrafter"/>
</dbReference>
<keyword evidence="9" id="KW-1185">Reference proteome</keyword>
<dbReference type="EC" id="2.7.11.1" evidence="1"/>
<accession>A0A7H9B0H7</accession>
<dbReference type="GO" id="GO:0004674">
    <property type="term" value="F:protein serine/threonine kinase activity"/>
    <property type="evidence" value="ECO:0007669"/>
    <property type="project" value="UniProtKB-EC"/>
</dbReference>
<evidence type="ECO:0000313" key="9">
    <source>
        <dbReference type="Proteomes" id="UP000509704"/>
    </source>
</evidence>
<feature type="region of interest" description="Disordered" evidence="6">
    <location>
        <begin position="806"/>
        <end position="827"/>
    </location>
</feature>
<evidence type="ECO:0000256" key="2">
    <source>
        <dbReference type="ARBA" id="ARBA00022679"/>
    </source>
</evidence>
<name>A0A7H9B0H7_ZYGMR</name>
<sequence>MSLDYEVYKEGGVLNERYQKIEDISEGSYGYVSLAKDIKEKKLVAIKYIFKLDHESEAKDEASGSDEEDGHASHNDGNTSSQEKKTQLQRFKSKISSNVKSRLSNNICFEAIYEIDIQTKLGNDNNNIVKLLNYFDSYIVLEYCSGGDLYEAIKSDLVPRKTKKIKHILNQIIDAIKFMHSKNIYHRDLKPENILISNLFEWTIKISDFGLATTELTSLDRNVGSERYMAPELFESNLDLQERKEPYRCDKVDVWSMGIVFLNIVFSKNPFSVANQSDKSFCYFAANREALFDVFSTMSLDFFQVLRYTLTIDPTNRDLQRMKFEITNLNSFTLDDEYFNSLDDDDIAISDEDFKEQEQQQQQQQQNEAKQPLSYIPPSSAPMPVSLPTPISSSIKENSKKKIHLQHSSIPVDIKDDDLSIISSNLNPTGNTTEDKQRAKSVPKSVPKFKFQKRSHLQKNNNNNSNLNTYNNSNKNHNNRNFGTSIKSYNHQNNYFFNNNYNNNYNRNHYIDNPKIIKHSRKPLGIPTPNTHINNFFQNYQENAESNNHNNRFNTRDFFTPPSVHNKYMEGFLNHDQNHNYSNHSHKYNGRNKNFIGNSSGKQRKSTGSNGNINNSTERLLVPKNKHSPSSIANSNSNPNSIPNSISSQHSPGKYIPPNARTNYGNQFLSNSPNVPDISTVLNGPTTFHEQYTNMDSTNVNNGAANGNVDLDDVLFTLEENEYDFIHDINNLSLNDQPVHVNSIDSNIVRSTTRNDLPDLLKSPVTKEQHLFTNEINPFGNQLLHSNENTKSPSAKLSFSVSKHKPGIYVPPHHRKNSSSIPNNTNEATLSVANNSLNYSTSFNSKPSPENVEPSRSFQRSFLAPISNHSTTTTAVQDNDIFAHTNNDALFFSDDDSEGINSPDAKSMFGPYEIYNNNKNILSHFRGGRKSSTVPDDVVGSLEQYKNNWLMLQQQQE</sequence>
<dbReference type="InterPro" id="IPR045269">
    <property type="entry name" value="Atg1-like"/>
</dbReference>